<sequence length="154" mass="17723">MGSLFGSKPSAAHVIWRSGRNNDGKKKFDFEYLELWAAHFGVDFEQWTRVDHDRADQPREQFACVFRWTESGGQELSVGDEEWTMGTQRKPRTFLEIDEEGMVRLRGWTSEVTLDVAELVLNKTVLKLQTADGTVKKLDVRKLSKRPETTSSRT</sequence>
<dbReference type="OrthoDB" id="224273at2157"/>
<dbReference type="EMBL" id="WOWB01000001">
    <property type="protein sequence ID" value="NLV06395.1"/>
    <property type="molecule type" value="Genomic_DNA"/>
</dbReference>
<gene>
    <name evidence="1" type="ORF">AMS69_16730</name>
    <name evidence="2" type="ORF">GOC83_09665</name>
</gene>
<dbReference type="AlphaFoldDB" id="A0A0N1IUG9"/>
<organism evidence="1 3">
    <name type="scientific">Haloarcula rubripromontorii</name>
    <dbReference type="NCBI Taxonomy" id="1705562"/>
    <lineage>
        <taxon>Archaea</taxon>
        <taxon>Methanobacteriati</taxon>
        <taxon>Methanobacteriota</taxon>
        <taxon>Stenosarchaea group</taxon>
        <taxon>Halobacteria</taxon>
        <taxon>Halobacteriales</taxon>
        <taxon>Haloarculaceae</taxon>
        <taxon>Haloarcula</taxon>
    </lineage>
</organism>
<dbReference type="Proteomes" id="UP000037729">
    <property type="component" value="Unassembled WGS sequence"/>
</dbReference>
<accession>A0A0N1IUG9</accession>
<protein>
    <submittedName>
        <fullName evidence="1">Uncharacterized protein</fullName>
    </submittedName>
</protein>
<dbReference type="EMBL" id="LIUF01000006">
    <property type="protein sequence ID" value="KOX91756.1"/>
    <property type="molecule type" value="Genomic_DNA"/>
</dbReference>
<reference evidence="2" key="2">
    <citation type="submission" date="2019-12" db="EMBL/GenBank/DDBJ databases">
        <title>The whole-genome sequencing of Haloarcula japonica strain pws8.</title>
        <authorList>
            <person name="Verma D.K."/>
            <person name="Gopal K."/>
            <person name="Prasad E.S."/>
        </authorList>
    </citation>
    <scope>NUCLEOTIDE SEQUENCE</scope>
    <source>
        <strain evidence="2">Pws8</strain>
    </source>
</reference>
<evidence type="ECO:0000313" key="2">
    <source>
        <dbReference type="EMBL" id="NLV06395.1"/>
    </source>
</evidence>
<name>A0A0N1IUG9_9EURY</name>
<keyword evidence="3" id="KW-1185">Reference proteome</keyword>
<evidence type="ECO:0000313" key="1">
    <source>
        <dbReference type="EMBL" id="KOX91756.1"/>
    </source>
</evidence>
<dbReference type="Proteomes" id="UP000610611">
    <property type="component" value="Unassembled WGS sequence"/>
</dbReference>
<evidence type="ECO:0000313" key="3">
    <source>
        <dbReference type="Proteomes" id="UP000037729"/>
    </source>
</evidence>
<dbReference type="RefSeq" id="WP_053969196.1">
    <property type="nucleotide sequence ID" value="NZ_JAWJXX010000005.1"/>
</dbReference>
<reference evidence="1 3" key="1">
    <citation type="submission" date="2015-08" db="EMBL/GenBank/DDBJ databases">
        <title>Genomes of Isolates from Cabo Rojo, PR.</title>
        <authorList>
            <person name="Sanchez-Nieves R.L."/>
            <person name="Montalvo-Rodriguez R."/>
        </authorList>
    </citation>
    <scope>NUCLEOTIDE SEQUENCE [LARGE SCALE GENOMIC DNA]</scope>
    <source>
        <strain evidence="1 3">SL3</strain>
    </source>
</reference>
<comment type="caution">
    <text evidence="1">The sequence shown here is derived from an EMBL/GenBank/DDBJ whole genome shotgun (WGS) entry which is preliminary data.</text>
</comment>
<proteinExistence type="predicted"/>
<dbReference type="STRING" id="1705562.AMS69_16730"/>
<dbReference type="PATRIC" id="fig|1705562.3.peg.3736"/>